<organism evidence="2 3">
    <name type="scientific">Thelephora terrestris</name>
    <dbReference type="NCBI Taxonomy" id="56493"/>
    <lineage>
        <taxon>Eukaryota</taxon>
        <taxon>Fungi</taxon>
        <taxon>Dikarya</taxon>
        <taxon>Basidiomycota</taxon>
        <taxon>Agaricomycotina</taxon>
        <taxon>Agaricomycetes</taxon>
        <taxon>Thelephorales</taxon>
        <taxon>Thelephoraceae</taxon>
        <taxon>Thelephora</taxon>
    </lineage>
</organism>
<evidence type="ECO:0000313" key="3">
    <source>
        <dbReference type="Proteomes" id="UP000736335"/>
    </source>
</evidence>
<dbReference type="Gene3D" id="3.30.710.10">
    <property type="entry name" value="Potassium Channel Kv1.1, Chain A"/>
    <property type="match status" value="1"/>
</dbReference>
<proteinExistence type="predicted"/>
<name>A0A9P6H7Y0_9AGAM</name>
<dbReference type="Pfam" id="PF00651">
    <property type="entry name" value="BTB"/>
    <property type="match status" value="1"/>
</dbReference>
<dbReference type="SMART" id="SM00225">
    <property type="entry name" value="BTB"/>
    <property type="match status" value="1"/>
</dbReference>
<evidence type="ECO:0000313" key="2">
    <source>
        <dbReference type="EMBL" id="KAF9781377.1"/>
    </source>
</evidence>
<keyword evidence="3" id="KW-1185">Reference proteome</keyword>
<gene>
    <name evidence="2" type="ORF">BJ322DRAFT_272340</name>
</gene>
<protein>
    <recommendedName>
        <fullName evidence="1">BTB domain-containing protein</fullName>
    </recommendedName>
</protein>
<dbReference type="InterPro" id="IPR011333">
    <property type="entry name" value="SKP1/BTB/POZ_sf"/>
</dbReference>
<accession>A0A9P6H7Y0</accession>
<feature type="domain" description="BTB" evidence="1">
    <location>
        <begin position="11"/>
        <end position="74"/>
    </location>
</feature>
<evidence type="ECO:0000259" key="1">
    <source>
        <dbReference type="PROSITE" id="PS50097"/>
    </source>
</evidence>
<dbReference type="Proteomes" id="UP000736335">
    <property type="component" value="Unassembled WGS sequence"/>
</dbReference>
<comment type="caution">
    <text evidence="2">The sequence shown here is derived from an EMBL/GenBank/DDBJ whole genome shotgun (WGS) entry which is preliminary data.</text>
</comment>
<dbReference type="PROSITE" id="PS50097">
    <property type="entry name" value="BTB"/>
    <property type="match status" value="1"/>
</dbReference>
<sequence length="199" mass="23227">MFYIDDRKPFVTFLVEGRLFRVHRYLFELESEVFKSMFEIPQGDTTVEGETDESPIILPSVTVAEMETLLNFFYFRQGLEEVEFSEANWRDLLSISHRYECDRARKRSIKEINDLNPPVDNADMVAMSRKFEVEEWLLPACVALVERQDPLSYTEAEKLGLSMTVLLSEAREKYIQSPAHNQQPNENATRLVKEVLHIS</sequence>
<reference evidence="2" key="2">
    <citation type="submission" date="2020-11" db="EMBL/GenBank/DDBJ databases">
        <authorList>
            <consortium name="DOE Joint Genome Institute"/>
            <person name="Kuo A."/>
            <person name="Miyauchi S."/>
            <person name="Kiss E."/>
            <person name="Drula E."/>
            <person name="Kohler A."/>
            <person name="Sanchez-Garcia M."/>
            <person name="Andreopoulos B."/>
            <person name="Barry K.W."/>
            <person name="Bonito G."/>
            <person name="Buee M."/>
            <person name="Carver A."/>
            <person name="Chen C."/>
            <person name="Cichocki N."/>
            <person name="Clum A."/>
            <person name="Culley D."/>
            <person name="Crous P.W."/>
            <person name="Fauchery L."/>
            <person name="Girlanda M."/>
            <person name="Hayes R."/>
            <person name="Keri Z."/>
            <person name="Labutti K."/>
            <person name="Lipzen A."/>
            <person name="Lombard V."/>
            <person name="Magnuson J."/>
            <person name="Maillard F."/>
            <person name="Morin E."/>
            <person name="Murat C."/>
            <person name="Nolan M."/>
            <person name="Ohm R."/>
            <person name="Pangilinan J."/>
            <person name="Pereira M."/>
            <person name="Perotto S."/>
            <person name="Peter M."/>
            <person name="Riley R."/>
            <person name="Sitrit Y."/>
            <person name="Stielow B."/>
            <person name="Szollosi G."/>
            <person name="Zifcakova L."/>
            <person name="Stursova M."/>
            <person name="Spatafora J.W."/>
            <person name="Tedersoo L."/>
            <person name="Vaario L.-M."/>
            <person name="Yamada A."/>
            <person name="Yan M."/>
            <person name="Wang P."/>
            <person name="Xu J."/>
            <person name="Bruns T."/>
            <person name="Baldrian P."/>
            <person name="Vilgalys R."/>
            <person name="Henrissat B."/>
            <person name="Grigoriev I.V."/>
            <person name="Hibbett D."/>
            <person name="Nagy L.G."/>
            <person name="Martin F.M."/>
        </authorList>
    </citation>
    <scope>NUCLEOTIDE SEQUENCE</scope>
    <source>
        <strain evidence="2">UH-Tt-Lm1</strain>
    </source>
</reference>
<dbReference type="CDD" id="cd18186">
    <property type="entry name" value="BTB_POZ_ZBTB_KLHL-like"/>
    <property type="match status" value="1"/>
</dbReference>
<reference evidence="2" key="1">
    <citation type="journal article" date="2020" name="Nat. Commun.">
        <title>Large-scale genome sequencing of mycorrhizal fungi provides insights into the early evolution of symbiotic traits.</title>
        <authorList>
            <person name="Miyauchi S."/>
            <person name="Kiss E."/>
            <person name="Kuo A."/>
            <person name="Drula E."/>
            <person name="Kohler A."/>
            <person name="Sanchez-Garcia M."/>
            <person name="Morin E."/>
            <person name="Andreopoulos B."/>
            <person name="Barry K.W."/>
            <person name="Bonito G."/>
            <person name="Buee M."/>
            <person name="Carver A."/>
            <person name="Chen C."/>
            <person name="Cichocki N."/>
            <person name="Clum A."/>
            <person name="Culley D."/>
            <person name="Crous P.W."/>
            <person name="Fauchery L."/>
            <person name="Girlanda M."/>
            <person name="Hayes R.D."/>
            <person name="Keri Z."/>
            <person name="LaButti K."/>
            <person name="Lipzen A."/>
            <person name="Lombard V."/>
            <person name="Magnuson J."/>
            <person name="Maillard F."/>
            <person name="Murat C."/>
            <person name="Nolan M."/>
            <person name="Ohm R.A."/>
            <person name="Pangilinan J."/>
            <person name="Pereira M.F."/>
            <person name="Perotto S."/>
            <person name="Peter M."/>
            <person name="Pfister S."/>
            <person name="Riley R."/>
            <person name="Sitrit Y."/>
            <person name="Stielow J.B."/>
            <person name="Szollosi G."/>
            <person name="Zifcakova L."/>
            <person name="Stursova M."/>
            <person name="Spatafora J.W."/>
            <person name="Tedersoo L."/>
            <person name="Vaario L.M."/>
            <person name="Yamada A."/>
            <person name="Yan M."/>
            <person name="Wang P."/>
            <person name="Xu J."/>
            <person name="Bruns T."/>
            <person name="Baldrian P."/>
            <person name="Vilgalys R."/>
            <person name="Dunand C."/>
            <person name="Henrissat B."/>
            <person name="Grigoriev I.V."/>
            <person name="Hibbett D."/>
            <person name="Nagy L.G."/>
            <person name="Martin F.M."/>
        </authorList>
    </citation>
    <scope>NUCLEOTIDE SEQUENCE</scope>
    <source>
        <strain evidence="2">UH-Tt-Lm1</strain>
    </source>
</reference>
<dbReference type="AlphaFoldDB" id="A0A9P6H7Y0"/>
<dbReference type="InterPro" id="IPR000210">
    <property type="entry name" value="BTB/POZ_dom"/>
</dbReference>
<dbReference type="OrthoDB" id="2367075at2759"/>
<dbReference type="SUPFAM" id="SSF54695">
    <property type="entry name" value="POZ domain"/>
    <property type="match status" value="1"/>
</dbReference>
<dbReference type="EMBL" id="WIUZ02000014">
    <property type="protein sequence ID" value="KAF9781377.1"/>
    <property type="molecule type" value="Genomic_DNA"/>
</dbReference>